<dbReference type="EMBL" id="LAZR01017175">
    <property type="protein sequence ID" value="KKM01523.1"/>
    <property type="molecule type" value="Genomic_DNA"/>
</dbReference>
<accession>A0A0F9JRC5</accession>
<name>A0A0F9JRC5_9ZZZZ</name>
<dbReference type="AlphaFoldDB" id="A0A0F9JRC5"/>
<comment type="caution">
    <text evidence="1">The sequence shown here is derived from an EMBL/GenBank/DDBJ whole genome shotgun (WGS) entry which is preliminary data.</text>
</comment>
<protein>
    <submittedName>
        <fullName evidence="1">Uncharacterized protein</fullName>
    </submittedName>
</protein>
<proteinExistence type="predicted"/>
<reference evidence="1" key="1">
    <citation type="journal article" date="2015" name="Nature">
        <title>Complex archaea that bridge the gap between prokaryotes and eukaryotes.</title>
        <authorList>
            <person name="Spang A."/>
            <person name="Saw J.H."/>
            <person name="Jorgensen S.L."/>
            <person name="Zaremba-Niedzwiedzka K."/>
            <person name="Martijn J."/>
            <person name="Lind A.E."/>
            <person name="van Eijk R."/>
            <person name="Schleper C."/>
            <person name="Guy L."/>
            <person name="Ettema T.J."/>
        </authorList>
    </citation>
    <scope>NUCLEOTIDE SEQUENCE</scope>
</reference>
<organism evidence="1">
    <name type="scientific">marine sediment metagenome</name>
    <dbReference type="NCBI Taxonomy" id="412755"/>
    <lineage>
        <taxon>unclassified sequences</taxon>
        <taxon>metagenomes</taxon>
        <taxon>ecological metagenomes</taxon>
    </lineage>
</organism>
<sequence length="193" mass="23341">MRQEVRSDWALEYKFKRQVFAIIVEVFFEKIMHLDLKQGTDFCIVDPLSLAVRLRRYDFYKNFHHQFTMRWSRPSGVKTEYLKIMEGSVQWSFYGFLDAAERQIIDWCIMDLDVFRDIVKKYNLGPEEIRDNNPPDSKLAIYSKRSFPDEYFKAFWPEENYPYIKSGRVLDYSRVAKMRNLDRMLKTVIKQAK</sequence>
<evidence type="ECO:0000313" key="1">
    <source>
        <dbReference type="EMBL" id="KKM01523.1"/>
    </source>
</evidence>
<gene>
    <name evidence="1" type="ORF">LCGC14_1793590</name>
</gene>